<keyword evidence="2" id="KW-0472">Membrane</keyword>
<accession>A0ABP0MQU3</accession>
<keyword evidence="2" id="KW-1133">Transmembrane helix</keyword>
<reference evidence="3 4" key="1">
    <citation type="submission" date="2024-02" db="EMBL/GenBank/DDBJ databases">
        <authorList>
            <person name="Chen Y."/>
            <person name="Shah S."/>
            <person name="Dougan E. K."/>
            <person name="Thang M."/>
            <person name="Chan C."/>
        </authorList>
    </citation>
    <scope>NUCLEOTIDE SEQUENCE [LARGE SCALE GENOMIC DNA]</scope>
</reference>
<feature type="transmembrane region" description="Helical" evidence="2">
    <location>
        <begin position="612"/>
        <end position="633"/>
    </location>
</feature>
<dbReference type="Proteomes" id="UP001642464">
    <property type="component" value="Unassembled WGS sequence"/>
</dbReference>
<gene>
    <name evidence="3" type="ORF">SCF082_LOCUS28686</name>
</gene>
<evidence type="ECO:0000313" key="3">
    <source>
        <dbReference type="EMBL" id="CAK9052430.1"/>
    </source>
</evidence>
<evidence type="ECO:0000313" key="4">
    <source>
        <dbReference type="Proteomes" id="UP001642464"/>
    </source>
</evidence>
<feature type="compositionally biased region" description="Basic and acidic residues" evidence="1">
    <location>
        <begin position="39"/>
        <end position="59"/>
    </location>
</feature>
<proteinExistence type="predicted"/>
<evidence type="ECO:0000256" key="1">
    <source>
        <dbReference type="SAM" id="MobiDB-lite"/>
    </source>
</evidence>
<feature type="non-terminal residue" evidence="3">
    <location>
        <position position="634"/>
    </location>
</feature>
<protein>
    <submittedName>
        <fullName evidence="3">Uncharacterized protein</fullName>
    </submittedName>
</protein>
<sequence>MALCSPCHELETGDAQVIDVETQAVMEEGYSVKKGQQPEPEHCTNPEKDAREATKDAAQHETPAGADGSGHGVRESQDVPSSGCVPHHPALAMFWLRVCCSLDAVAQESQETAMLKHKVSKIAPHSLSQRANEISEHSPSLPGSEPAYKSDAQQVPGTDEAPESHASRFHLDLEHWVTEVSEVFHYRIFFIELIGQMMFTVFGPLSVPFLILLYGGKVGLENRSFWPFSRAAIPQMIIWSCLFMAIVANLFSPPNVMLIEKKFAIFCLFMRNLPIATKYAYTSSQTWESFNRKEIDEKYRAYQNMLVGWYMIPEENFALQAEVAFVGVIGSSAQRSEVAVRFLPWPRNEIDLLAMRKRVDVSSKTMFFAPTGEILRPRSCRRKAARRRIMGRDETLPECQMQSLYDGMSKFKSSSARSLNKIRSSVHGQESPQEKDDFAQYAQEEEEKILFKTAAAGGEVPIEDLFLYFLRAVQRSERAMCPPIVKMNLLLTVPTLLIPSILRLVNTGHFLGPDPVAVIAVVGLWPSNFVCLLSSLCFIGVGALDMWRRRALMRSCAAMLSVQREFRRHCPAEVDMLPVLDFSDVKTIAGWRKLRQLCHEWGKFYHLRIRAFSAEFFAFLLLILADLIAGMLIS</sequence>
<organism evidence="3 4">
    <name type="scientific">Durusdinium trenchii</name>
    <dbReference type="NCBI Taxonomy" id="1381693"/>
    <lineage>
        <taxon>Eukaryota</taxon>
        <taxon>Sar</taxon>
        <taxon>Alveolata</taxon>
        <taxon>Dinophyceae</taxon>
        <taxon>Suessiales</taxon>
        <taxon>Symbiodiniaceae</taxon>
        <taxon>Durusdinium</taxon>
    </lineage>
</organism>
<feature type="region of interest" description="Disordered" evidence="1">
    <location>
        <begin position="30"/>
        <end position="82"/>
    </location>
</feature>
<comment type="caution">
    <text evidence="3">The sequence shown here is derived from an EMBL/GenBank/DDBJ whole genome shotgun (WGS) entry which is preliminary data.</text>
</comment>
<feature type="transmembrane region" description="Helical" evidence="2">
    <location>
        <begin position="236"/>
        <end position="252"/>
    </location>
</feature>
<feature type="region of interest" description="Disordered" evidence="1">
    <location>
        <begin position="128"/>
        <end position="163"/>
    </location>
</feature>
<dbReference type="EMBL" id="CAXAMM010022681">
    <property type="protein sequence ID" value="CAK9052430.1"/>
    <property type="molecule type" value="Genomic_DNA"/>
</dbReference>
<evidence type="ECO:0000256" key="2">
    <source>
        <dbReference type="SAM" id="Phobius"/>
    </source>
</evidence>
<feature type="transmembrane region" description="Helical" evidence="2">
    <location>
        <begin position="197"/>
        <end position="216"/>
    </location>
</feature>
<feature type="transmembrane region" description="Helical" evidence="2">
    <location>
        <begin position="517"/>
        <end position="544"/>
    </location>
</feature>
<keyword evidence="4" id="KW-1185">Reference proteome</keyword>
<name>A0ABP0MQU3_9DINO</name>
<keyword evidence="2" id="KW-0812">Transmembrane</keyword>